<feature type="region of interest" description="Disordered" evidence="1">
    <location>
        <begin position="89"/>
        <end position="108"/>
    </location>
</feature>
<gene>
    <name evidence="2" type="ORF">SSFG_00987</name>
</gene>
<reference evidence="3" key="1">
    <citation type="submission" date="2008-12" db="EMBL/GenBank/DDBJ databases">
        <title>Annotation of Streptomyces ghanaensis ATCC 14672.</title>
        <authorList>
            <consortium name="The Broad Institute Genome Sequencing Platform"/>
            <consortium name="Broad Institute Microbial Sequencing Center"/>
            <person name="Fischbach M."/>
            <person name="Ward D."/>
            <person name="Young S."/>
            <person name="Kodira C.D."/>
            <person name="Zeng Q."/>
            <person name="Koehrsen M."/>
            <person name="Godfrey P."/>
            <person name="Alvarado L."/>
            <person name="Berlin A.M."/>
            <person name="Borenstein D."/>
            <person name="Chen Z."/>
            <person name="Engels R."/>
            <person name="Freedman E."/>
            <person name="Gellesch M."/>
            <person name="Goldberg J."/>
            <person name="Griggs A."/>
            <person name="Gujja S."/>
            <person name="Heiman D.I."/>
            <person name="Hepburn T.A."/>
            <person name="Howarth C."/>
            <person name="Jen D."/>
            <person name="Larson L."/>
            <person name="Lewis B."/>
            <person name="Mehta T."/>
            <person name="Park D."/>
            <person name="Pearson M."/>
            <person name="Roberts A."/>
            <person name="Saif S."/>
            <person name="Shea T.D."/>
            <person name="Shenoy N."/>
            <person name="Sisk P."/>
            <person name="Stolte C."/>
            <person name="Sykes S.N."/>
            <person name="Walk T."/>
            <person name="White J."/>
            <person name="Yandava C."/>
            <person name="Straight P."/>
            <person name="Clardy J."/>
            <person name="Hung D."/>
            <person name="Kolter R."/>
            <person name="Mekalanos J."/>
            <person name="Walker S."/>
            <person name="Walsh C.T."/>
            <person name="Wieland B.L.C."/>
            <person name="Ilzarbe M."/>
            <person name="Galagan J."/>
            <person name="Nusbaum C."/>
            <person name="Birren B."/>
        </authorList>
    </citation>
    <scope>NUCLEOTIDE SEQUENCE [LARGE SCALE GENOMIC DNA]</scope>
    <source>
        <strain evidence="3">ATCC 14672 / DSM 40746 / JCM 4963 / KCTC 9882 / NRRL B-12104 / FH 1290</strain>
    </source>
</reference>
<dbReference type="RefSeq" id="WP_004980422.1">
    <property type="nucleotide sequence ID" value="NZ_DS999641.1"/>
</dbReference>
<sequence length="108" mass="12215">MAYRPYPNADRALKQLARKERVVARRWVTPAGQVAEEYDFPGQSLNALAARMPSQPGLYILSTRDDEHVFEYGDDHVQRCTRCRLPHSQWSGGPCPGAPVDWKPGSYV</sequence>
<name>D6A493_STRV1</name>
<evidence type="ECO:0000313" key="2">
    <source>
        <dbReference type="EMBL" id="EFE65733.2"/>
    </source>
</evidence>
<proteinExistence type="predicted"/>
<dbReference type="Proteomes" id="UP000003824">
    <property type="component" value="Unassembled WGS sequence"/>
</dbReference>
<dbReference type="AlphaFoldDB" id="D6A493"/>
<accession>D6A493</accession>
<dbReference type="EMBL" id="DS999641">
    <property type="protein sequence ID" value="EFE65733.2"/>
    <property type="molecule type" value="Genomic_DNA"/>
</dbReference>
<evidence type="ECO:0000256" key="1">
    <source>
        <dbReference type="SAM" id="MobiDB-lite"/>
    </source>
</evidence>
<evidence type="ECO:0000313" key="3">
    <source>
        <dbReference type="Proteomes" id="UP000003824"/>
    </source>
</evidence>
<organism evidence="2 3">
    <name type="scientific">Streptomyces viridosporus (strain ATCC 14672 / DSM 40746 / JCM 4963 / KCTC 9882 / NRRL B-12104 / FH 1290)</name>
    <name type="common">Streptomyces ghanaensis</name>
    <dbReference type="NCBI Taxonomy" id="566461"/>
    <lineage>
        <taxon>Bacteria</taxon>
        <taxon>Bacillati</taxon>
        <taxon>Actinomycetota</taxon>
        <taxon>Actinomycetes</taxon>
        <taxon>Kitasatosporales</taxon>
        <taxon>Streptomycetaceae</taxon>
        <taxon>Streptomyces</taxon>
    </lineage>
</organism>
<protein>
    <submittedName>
        <fullName evidence="2">Predicted protein</fullName>
    </submittedName>
</protein>